<accession>A0A4P6P4U7</accession>
<dbReference type="Gene3D" id="3.30.429.10">
    <property type="entry name" value="Macrophage Migration Inhibitory Factor"/>
    <property type="match status" value="1"/>
</dbReference>
<reference evidence="1 2" key="1">
    <citation type="submission" date="2018-12" db="EMBL/GenBank/DDBJ databases">
        <title>Complete genome of Litorilituus sediminis.</title>
        <authorList>
            <person name="Liu A."/>
            <person name="Rong J."/>
        </authorList>
    </citation>
    <scope>NUCLEOTIDE SEQUENCE [LARGE SCALE GENOMIC DNA]</scope>
    <source>
        <strain evidence="1 2">JCM 17549</strain>
    </source>
</reference>
<dbReference type="AlphaFoldDB" id="A0A4P6P4U7"/>
<organism evidence="1 2">
    <name type="scientific">Litorilituus sediminis</name>
    <dbReference type="NCBI Taxonomy" id="718192"/>
    <lineage>
        <taxon>Bacteria</taxon>
        <taxon>Pseudomonadati</taxon>
        <taxon>Pseudomonadota</taxon>
        <taxon>Gammaproteobacteria</taxon>
        <taxon>Alteromonadales</taxon>
        <taxon>Colwelliaceae</taxon>
        <taxon>Litorilituus</taxon>
    </lineage>
</organism>
<dbReference type="EMBL" id="CP034759">
    <property type="protein sequence ID" value="QBG36493.1"/>
    <property type="molecule type" value="Genomic_DNA"/>
</dbReference>
<dbReference type="OrthoDB" id="1438441at2"/>
<dbReference type="InterPro" id="IPR014347">
    <property type="entry name" value="Tautomerase/MIF_sf"/>
</dbReference>
<protein>
    <submittedName>
        <fullName evidence="1">4-oxalocrotonate tautomerase</fullName>
    </submittedName>
</protein>
<gene>
    <name evidence="1" type="ORF">EMK97_12575</name>
</gene>
<keyword evidence="2" id="KW-1185">Reference proteome</keyword>
<dbReference type="Proteomes" id="UP000290244">
    <property type="component" value="Chromosome"/>
</dbReference>
<dbReference type="RefSeq" id="WP_130602694.1">
    <property type="nucleotide sequence ID" value="NZ_CP034759.1"/>
</dbReference>
<proteinExistence type="predicted"/>
<evidence type="ECO:0000313" key="2">
    <source>
        <dbReference type="Proteomes" id="UP000290244"/>
    </source>
</evidence>
<evidence type="ECO:0000313" key="1">
    <source>
        <dbReference type="EMBL" id="QBG36493.1"/>
    </source>
</evidence>
<dbReference type="KEGG" id="lsd:EMK97_12575"/>
<name>A0A4P6P4U7_9GAMM</name>
<sequence length="139" mass="15250">MPIQIIITEGLITKENAQKMHQAVGQAFLDNHQISDNRFMLPNIVGEVVFMDSELTFSGLKPSPLAIVELRVPSFTFGSQAQKDSFVREVTDIVLTHTGGTIDKESIWVNAVYAVEGLWGIAGKAYTNEELGEAIQQAS</sequence>